<comment type="caution">
    <text evidence="1">The sequence shown here is derived from an EMBL/GenBank/DDBJ whole genome shotgun (WGS) entry which is preliminary data.</text>
</comment>
<evidence type="ECO:0000313" key="2">
    <source>
        <dbReference type="Proteomes" id="UP000299102"/>
    </source>
</evidence>
<keyword evidence="2" id="KW-1185">Reference proteome</keyword>
<dbReference type="OrthoDB" id="9979716at2759"/>
<proteinExistence type="predicted"/>
<reference evidence="1 2" key="1">
    <citation type="journal article" date="2019" name="Commun. Biol.">
        <title>The bagworm genome reveals a unique fibroin gene that provides high tensile strength.</title>
        <authorList>
            <person name="Kono N."/>
            <person name="Nakamura H."/>
            <person name="Ohtoshi R."/>
            <person name="Tomita M."/>
            <person name="Numata K."/>
            <person name="Arakawa K."/>
        </authorList>
    </citation>
    <scope>NUCLEOTIDE SEQUENCE [LARGE SCALE GENOMIC DNA]</scope>
</reference>
<accession>A0A4C2AEH3</accession>
<dbReference type="EMBL" id="BGZK01003087">
    <property type="protein sequence ID" value="GBP98202.1"/>
    <property type="molecule type" value="Genomic_DNA"/>
</dbReference>
<gene>
    <name evidence="1" type="ORF">EVAR_70881_1</name>
</gene>
<name>A0A4C2AEH3_EUMVA</name>
<sequence length="78" mass="8504">MLYTAFESPLTNLHHFAAPTNTTELSSIGQIMSLGHEPHNSDAVFGRQHRRTSLAQIVSQISANTFELVKPVINSGKG</sequence>
<dbReference type="Proteomes" id="UP000299102">
    <property type="component" value="Unassembled WGS sequence"/>
</dbReference>
<protein>
    <submittedName>
        <fullName evidence="1">Uncharacterized protein</fullName>
    </submittedName>
</protein>
<evidence type="ECO:0000313" key="1">
    <source>
        <dbReference type="EMBL" id="GBP98202.1"/>
    </source>
</evidence>
<organism evidence="1 2">
    <name type="scientific">Eumeta variegata</name>
    <name type="common">Bagworm moth</name>
    <name type="synonym">Eumeta japonica</name>
    <dbReference type="NCBI Taxonomy" id="151549"/>
    <lineage>
        <taxon>Eukaryota</taxon>
        <taxon>Metazoa</taxon>
        <taxon>Ecdysozoa</taxon>
        <taxon>Arthropoda</taxon>
        <taxon>Hexapoda</taxon>
        <taxon>Insecta</taxon>
        <taxon>Pterygota</taxon>
        <taxon>Neoptera</taxon>
        <taxon>Endopterygota</taxon>
        <taxon>Lepidoptera</taxon>
        <taxon>Glossata</taxon>
        <taxon>Ditrysia</taxon>
        <taxon>Tineoidea</taxon>
        <taxon>Psychidae</taxon>
        <taxon>Oiketicinae</taxon>
        <taxon>Eumeta</taxon>
    </lineage>
</organism>
<dbReference type="AlphaFoldDB" id="A0A4C2AEH3"/>